<dbReference type="InterPro" id="IPR043429">
    <property type="entry name" value="ArtM/GltK/GlnP/TcyL/YhdX-like"/>
</dbReference>
<accession>A0A5E5BTZ3</accession>
<keyword evidence="11" id="KW-1185">Reference proteome</keyword>
<comment type="subcellular location">
    <subcellularLocation>
        <location evidence="1">Cell inner membrane</location>
        <topology evidence="1">Multi-pass membrane protein</topology>
    </subcellularLocation>
    <subcellularLocation>
        <location evidence="8">Cell membrane</location>
        <topology evidence="8">Multi-pass membrane protein</topology>
    </subcellularLocation>
</comment>
<proteinExistence type="inferred from homology"/>
<evidence type="ECO:0000256" key="5">
    <source>
        <dbReference type="ARBA" id="ARBA00022692"/>
    </source>
</evidence>
<sequence length="217" mass="24226">MIGSFSWTYFGYLVQSIGWTLVLSLIAFVLGSAGGFLVMLARISPRRWLRLPAQVFIEAIQGVPLLILLFIVYFGLSVYGFELPAIVAASLALMLYTSAYLGDIWRGCVEAMPRAQWEAAECLSFSRWQTLRLVIIPQAVRLSLPPTIGFLVQIIKMTSLASVIGFVELTRAGQIINNSIFQPFLVFSLVGVFYFVLCYPLSRWSAALEDRLNVGNR</sequence>
<dbReference type="InterPro" id="IPR010065">
    <property type="entry name" value="AA_ABC_transptr_permease_3TM"/>
</dbReference>
<keyword evidence="7 8" id="KW-0472">Membrane</keyword>
<dbReference type="CDD" id="cd06261">
    <property type="entry name" value="TM_PBP2"/>
    <property type="match status" value="1"/>
</dbReference>
<evidence type="ECO:0000256" key="1">
    <source>
        <dbReference type="ARBA" id="ARBA00004429"/>
    </source>
</evidence>
<evidence type="ECO:0000256" key="2">
    <source>
        <dbReference type="ARBA" id="ARBA00010072"/>
    </source>
</evidence>
<dbReference type="Proteomes" id="UP000382040">
    <property type="component" value="Unassembled WGS sequence"/>
</dbReference>
<feature type="transmembrane region" description="Helical" evidence="8">
    <location>
        <begin position="85"/>
        <end position="105"/>
    </location>
</feature>
<comment type="similarity">
    <text evidence="2">Belongs to the binding-protein-dependent transport system permease family. HisMQ subfamily.</text>
</comment>
<dbReference type="Gene3D" id="1.10.3720.10">
    <property type="entry name" value="MetI-like"/>
    <property type="match status" value="1"/>
</dbReference>
<dbReference type="InterPro" id="IPR035906">
    <property type="entry name" value="MetI-like_sf"/>
</dbReference>
<dbReference type="Pfam" id="PF00528">
    <property type="entry name" value="BPD_transp_1"/>
    <property type="match status" value="1"/>
</dbReference>
<feature type="transmembrane region" description="Helical" evidence="8">
    <location>
        <begin position="148"/>
        <end position="167"/>
    </location>
</feature>
<evidence type="ECO:0000256" key="7">
    <source>
        <dbReference type="ARBA" id="ARBA00023136"/>
    </source>
</evidence>
<dbReference type="GO" id="GO:0006865">
    <property type="term" value="P:amino acid transport"/>
    <property type="evidence" value="ECO:0007669"/>
    <property type="project" value="TreeGrafter"/>
</dbReference>
<keyword evidence="5 8" id="KW-0812">Transmembrane</keyword>
<dbReference type="SUPFAM" id="SSF161098">
    <property type="entry name" value="MetI-like"/>
    <property type="match status" value="1"/>
</dbReference>
<name>A0A5E5BTZ3_9BURK</name>
<reference evidence="10 11" key="1">
    <citation type="submission" date="2019-08" db="EMBL/GenBank/DDBJ databases">
        <authorList>
            <person name="Peeters C."/>
        </authorList>
    </citation>
    <scope>NUCLEOTIDE SEQUENCE [LARGE SCALE GENOMIC DNA]</scope>
    <source>
        <strain evidence="10 11">LMG 20603</strain>
    </source>
</reference>
<evidence type="ECO:0000256" key="8">
    <source>
        <dbReference type="RuleBase" id="RU363032"/>
    </source>
</evidence>
<evidence type="ECO:0000256" key="4">
    <source>
        <dbReference type="ARBA" id="ARBA00022475"/>
    </source>
</evidence>
<evidence type="ECO:0000313" key="10">
    <source>
        <dbReference type="EMBL" id="VVE88612.1"/>
    </source>
</evidence>
<dbReference type="PROSITE" id="PS50928">
    <property type="entry name" value="ABC_TM1"/>
    <property type="match status" value="1"/>
</dbReference>
<dbReference type="PANTHER" id="PTHR30614">
    <property type="entry name" value="MEMBRANE COMPONENT OF AMINO ACID ABC TRANSPORTER"/>
    <property type="match status" value="1"/>
</dbReference>
<feature type="transmembrane region" description="Helical" evidence="8">
    <location>
        <begin position="179"/>
        <end position="201"/>
    </location>
</feature>
<dbReference type="OrthoDB" id="7255919at2"/>
<dbReference type="GO" id="GO:0022857">
    <property type="term" value="F:transmembrane transporter activity"/>
    <property type="evidence" value="ECO:0007669"/>
    <property type="project" value="InterPro"/>
</dbReference>
<keyword evidence="6 8" id="KW-1133">Transmembrane helix</keyword>
<feature type="transmembrane region" description="Helical" evidence="8">
    <location>
        <begin position="55"/>
        <end position="79"/>
    </location>
</feature>
<evidence type="ECO:0000259" key="9">
    <source>
        <dbReference type="PROSITE" id="PS50928"/>
    </source>
</evidence>
<evidence type="ECO:0000313" key="11">
    <source>
        <dbReference type="Proteomes" id="UP000382040"/>
    </source>
</evidence>
<gene>
    <name evidence="10" type="ORF">PBR20603_02567</name>
</gene>
<feature type="transmembrane region" description="Helical" evidence="8">
    <location>
        <begin position="17"/>
        <end position="43"/>
    </location>
</feature>
<dbReference type="NCBIfam" id="TIGR01726">
    <property type="entry name" value="HEQRo_perm_3TM"/>
    <property type="match status" value="1"/>
</dbReference>
<evidence type="ECO:0000256" key="3">
    <source>
        <dbReference type="ARBA" id="ARBA00022448"/>
    </source>
</evidence>
<keyword evidence="3 8" id="KW-0813">Transport</keyword>
<organism evidence="10 11">
    <name type="scientific">Pandoraea bronchicola</name>
    <dbReference type="NCBI Taxonomy" id="2508287"/>
    <lineage>
        <taxon>Bacteria</taxon>
        <taxon>Pseudomonadati</taxon>
        <taxon>Pseudomonadota</taxon>
        <taxon>Betaproteobacteria</taxon>
        <taxon>Burkholderiales</taxon>
        <taxon>Burkholderiaceae</taxon>
        <taxon>Pandoraea</taxon>
    </lineage>
</organism>
<dbReference type="AlphaFoldDB" id="A0A5E5BTZ3"/>
<feature type="domain" description="ABC transmembrane type-1" evidence="9">
    <location>
        <begin position="13"/>
        <end position="205"/>
    </location>
</feature>
<dbReference type="EMBL" id="CABPST010000005">
    <property type="protein sequence ID" value="VVE88612.1"/>
    <property type="molecule type" value="Genomic_DNA"/>
</dbReference>
<dbReference type="GO" id="GO:0043190">
    <property type="term" value="C:ATP-binding cassette (ABC) transporter complex"/>
    <property type="evidence" value="ECO:0007669"/>
    <property type="project" value="InterPro"/>
</dbReference>
<dbReference type="PANTHER" id="PTHR30614:SF34">
    <property type="entry name" value="BLR6398 PROTEIN"/>
    <property type="match status" value="1"/>
</dbReference>
<protein>
    <submittedName>
        <fullName evidence="10">Amino acid ABC transporter permease</fullName>
    </submittedName>
</protein>
<dbReference type="InterPro" id="IPR000515">
    <property type="entry name" value="MetI-like"/>
</dbReference>
<dbReference type="RefSeq" id="WP_150559886.1">
    <property type="nucleotide sequence ID" value="NZ_CABPST010000005.1"/>
</dbReference>
<keyword evidence="4" id="KW-1003">Cell membrane</keyword>
<evidence type="ECO:0000256" key="6">
    <source>
        <dbReference type="ARBA" id="ARBA00022989"/>
    </source>
</evidence>